<dbReference type="GO" id="GO:0046813">
    <property type="term" value="P:receptor-mediated virion attachment to host cell"/>
    <property type="evidence" value="ECO:0007669"/>
    <property type="project" value="TreeGrafter"/>
</dbReference>
<dbReference type="SUPFAM" id="SSF48452">
    <property type="entry name" value="TPR-like"/>
    <property type="match status" value="1"/>
</dbReference>
<dbReference type="InParanoid" id="U5DR53"/>
<dbReference type="InterPro" id="IPR011990">
    <property type="entry name" value="TPR-like_helical_dom_sf"/>
</dbReference>
<dbReference type="GO" id="GO:0009279">
    <property type="term" value="C:cell outer membrane"/>
    <property type="evidence" value="ECO:0007669"/>
    <property type="project" value="TreeGrafter"/>
</dbReference>
<comment type="caution">
    <text evidence="4">The sequence shown here is derived from an EMBL/GenBank/DDBJ whole genome shotgun (WGS) entry which is preliminary data.</text>
</comment>
<dbReference type="PROSITE" id="PS50005">
    <property type="entry name" value="TPR"/>
    <property type="match status" value="2"/>
</dbReference>
<dbReference type="AlphaFoldDB" id="U5DR53"/>
<name>U5DR53_9CHRO</name>
<dbReference type="OrthoDB" id="422167at2"/>
<evidence type="ECO:0000256" key="1">
    <source>
        <dbReference type="ARBA" id="ARBA00022737"/>
    </source>
</evidence>
<evidence type="ECO:0000313" key="5">
    <source>
        <dbReference type="Proteomes" id="UP000016960"/>
    </source>
</evidence>
<evidence type="ECO:0000256" key="3">
    <source>
        <dbReference type="PROSITE-ProRule" id="PRU00339"/>
    </source>
</evidence>
<dbReference type="Proteomes" id="UP000016960">
    <property type="component" value="Unassembled WGS sequence"/>
</dbReference>
<gene>
    <name evidence="4" type="ORF">KR51_00010940</name>
</gene>
<feature type="repeat" description="TPR" evidence="3">
    <location>
        <begin position="57"/>
        <end position="90"/>
    </location>
</feature>
<dbReference type="RefSeq" id="WP_022605455.1">
    <property type="nucleotide sequence ID" value="NZ_ASSJ01000030.1"/>
</dbReference>
<dbReference type="STRING" id="582515.KR51_00010940"/>
<keyword evidence="5" id="KW-1185">Reference proteome</keyword>
<dbReference type="Pfam" id="PF00515">
    <property type="entry name" value="TPR_1"/>
    <property type="match status" value="2"/>
</dbReference>
<keyword evidence="2 3" id="KW-0802">TPR repeat</keyword>
<dbReference type="InterPro" id="IPR019734">
    <property type="entry name" value="TPR_rpt"/>
</dbReference>
<proteinExistence type="predicted"/>
<protein>
    <submittedName>
        <fullName evidence="4">Tetratricopeptide TPR_2 repeat-containing protein</fullName>
    </submittedName>
</protein>
<dbReference type="InterPro" id="IPR050498">
    <property type="entry name" value="Ycf3"/>
</dbReference>
<dbReference type="EMBL" id="ASSJ01000030">
    <property type="protein sequence ID" value="ERN42165.1"/>
    <property type="molecule type" value="Genomic_DNA"/>
</dbReference>
<reference evidence="4 5" key="1">
    <citation type="submission" date="2013-05" db="EMBL/GenBank/DDBJ databases">
        <title>Draft genome sequence of Rubidibacter lacunae KORDI 51-2.</title>
        <authorList>
            <person name="Choi D.H."/>
            <person name="Noh J.H."/>
            <person name="Kwon K.-K."/>
            <person name="Lee J.-H."/>
            <person name="Ryu J.-Y."/>
        </authorList>
    </citation>
    <scope>NUCLEOTIDE SEQUENCE [LARGE SCALE GENOMIC DNA]</scope>
    <source>
        <strain evidence="4 5">KORDI 51-2</strain>
    </source>
</reference>
<dbReference type="PANTHER" id="PTHR44858:SF1">
    <property type="entry name" value="UDP-N-ACETYLGLUCOSAMINE--PEPTIDE N-ACETYLGLUCOSAMINYLTRANSFERASE SPINDLY-RELATED"/>
    <property type="match status" value="1"/>
</dbReference>
<sequence length="179" mass="19537">MRGSYIFLLVVGTIAASGVWGVSARAADRSPGVLLAHFDPELMAELNRAIEERPGDVAAYLQRGLAFNHLEQYEHALADFNKVIRIEPNHVDAYNYRGAMHYRLGNLMAALADFNRAIALDPDFAVVYFNRGYVRRDSGDVPGAIADFEHGAALAEQQGDPNTAAQARAIAVELQQPGL</sequence>
<dbReference type="eggNOG" id="COG0457">
    <property type="taxonomic scope" value="Bacteria"/>
</dbReference>
<evidence type="ECO:0000313" key="4">
    <source>
        <dbReference type="EMBL" id="ERN42165.1"/>
    </source>
</evidence>
<keyword evidence="1" id="KW-0677">Repeat</keyword>
<dbReference type="PANTHER" id="PTHR44858">
    <property type="entry name" value="TETRATRICOPEPTIDE REPEAT PROTEIN 6"/>
    <property type="match status" value="1"/>
</dbReference>
<dbReference type="PATRIC" id="fig|582515.4.peg.1224"/>
<accession>U5DR53</accession>
<evidence type="ECO:0000256" key="2">
    <source>
        <dbReference type="ARBA" id="ARBA00022803"/>
    </source>
</evidence>
<feature type="repeat" description="TPR" evidence="3">
    <location>
        <begin position="91"/>
        <end position="124"/>
    </location>
</feature>
<dbReference type="PROSITE" id="PS50293">
    <property type="entry name" value="TPR_REGION"/>
    <property type="match status" value="2"/>
</dbReference>
<dbReference type="SMART" id="SM00028">
    <property type="entry name" value="TPR"/>
    <property type="match status" value="3"/>
</dbReference>
<organism evidence="4 5">
    <name type="scientific">Rubidibacter lacunae KORDI 51-2</name>
    <dbReference type="NCBI Taxonomy" id="582515"/>
    <lineage>
        <taxon>Bacteria</taxon>
        <taxon>Bacillati</taxon>
        <taxon>Cyanobacteriota</taxon>
        <taxon>Cyanophyceae</taxon>
        <taxon>Oscillatoriophycideae</taxon>
        <taxon>Chroococcales</taxon>
        <taxon>Aphanothecaceae</taxon>
        <taxon>Rubidibacter</taxon>
    </lineage>
</organism>
<dbReference type="Gene3D" id="1.25.40.10">
    <property type="entry name" value="Tetratricopeptide repeat domain"/>
    <property type="match status" value="2"/>
</dbReference>